<organism evidence="2 3">
    <name type="scientific">Pseudoroseomonas cervicalis ATCC 49957</name>
    <dbReference type="NCBI Taxonomy" id="525371"/>
    <lineage>
        <taxon>Bacteria</taxon>
        <taxon>Pseudomonadati</taxon>
        <taxon>Pseudomonadota</taxon>
        <taxon>Alphaproteobacteria</taxon>
        <taxon>Acetobacterales</taxon>
        <taxon>Roseomonadaceae</taxon>
        <taxon>Roseomonas</taxon>
    </lineage>
</organism>
<dbReference type="Proteomes" id="UP000005324">
    <property type="component" value="Unassembled WGS sequence"/>
</dbReference>
<comment type="caution">
    <text evidence="2">The sequence shown here is derived from an EMBL/GenBank/DDBJ whole genome shotgun (WGS) entry which is preliminary data.</text>
</comment>
<accession>D5RS52</accession>
<feature type="region of interest" description="Disordered" evidence="1">
    <location>
        <begin position="1"/>
        <end position="35"/>
    </location>
</feature>
<dbReference type="AlphaFoldDB" id="D5RS52"/>
<reference evidence="2 3" key="1">
    <citation type="submission" date="2010-04" db="EMBL/GenBank/DDBJ databases">
        <authorList>
            <person name="Qin X."/>
            <person name="Bachman B."/>
            <person name="Battles P."/>
            <person name="Bell A."/>
            <person name="Bess C."/>
            <person name="Bickham C."/>
            <person name="Chaboub L."/>
            <person name="Chen D."/>
            <person name="Coyle M."/>
            <person name="Deiros D.R."/>
            <person name="Dinh H."/>
            <person name="Forbes L."/>
            <person name="Fowler G."/>
            <person name="Francisco L."/>
            <person name="Fu Q."/>
            <person name="Gubbala S."/>
            <person name="Hale W."/>
            <person name="Han Y."/>
            <person name="Hemphill L."/>
            <person name="Highlander S.K."/>
            <person name="Hirani K."/>
            <person name="Hogues M."/>
            <person name="Jackson L."/>
            <person name="Jakkamsetti A."/>
            <person name="Javaid M."/>
            <person name="Jiang H."/>
            <person name="Korchina V."/>
            <person name="Kovar C."/>
            <person name="Lara F."/>
            <person name="Lee S."/>
            <person name="Mata R."/>
            <person name="Mathew T."/>
            <person name="Moen C."/>
            <person name="Morales K."/>
            <person name="Munidasa M."/>
            <person name="Nazareth L."/>
            <person name="Ngo R."/>
            <person name="Nguyen L."/>
            <person name="Okwuonu G."/>
            <person name="Ongeri F."/>
            <person name="Patil S."/>
            <person name="Petrosino J."/>
            <person name="Pham C."/>
            <person name="Pham P."/>
            <person name="Pu L.-L."/>
            <person name="Puazo M."/>
            <person name="Raj R."/>
            <person name="Reid J."/>
            <person name="Rouhana J."/>
            <person name="Saada N."/>
            <person name="Shang Y."/>
            <person name="Simmons D."/>
            <person name="Thornton R."/>
            <person name="Warren J."/>
            <person name="Weissenberger G."/>
            <person name="Zhang J."/>
            <person name="Zhang L."/>
            <person name="Zhou C."/>
            <person name="Zhu D."/>
            <person name="Muzny D."/>
            <person name="Worley K."/>
            <person name="Gibbs R."/>
        </authorList>
    </citation>
    <scope>NUCLEOTIDE SEQUENCE [LARGE SCALE GENOMIC DNA]</scope>
    <source>
        <strain evidence="2 3">ATCC 49957</strain>
    </source>
</reference>
<dbReference type="InterPro" id="IPR038444">
    <property type="entry name" value="DUF465_sf"/>
</dbReference>
<evidence type="ECO:0000313" key="3">
    <source>
        <dbReference type="Proteomes" id="UP000005324"/>
    </source>
</evidence>
<dbReference type="EMBL" id="ADVL01000727">
    <property type="protein sequence ID" value="EFH09869.1"/>
    <property type="molecule type" value="Genomic_DNA"/>
</dbReference>
<name>D5RS52_9PROT</name>
<sequence>MMQQPRLRSLQERHATLERQIAEEGNRPQPDAGTLMRLKRAKLRLKEEMQRLSSAR</sequence>
<dbReference type="HOGENOM" id="CLU_175516_2_3_5"/>
<dbReference type="OrthoDB" id="7362854at2"/>
<evidence type="ECO:0000313" key="2">
    <source>
        <dbReference type="EMBL" id="EFH09869.1"/>
    </source>
</evidence>
<proteinExistence type="predicted"/>
<protein>
    <recommendedName>
        <fullName evidence="4">DUF465 domain-containing protein</fullName>
    </recommendedName>
</protein>
<gene>
    <name evidence="2" type="ORF">HMPREF0731_3914</name>
</gene>
<dbReference type="InterPro" id="IPR007420">
    <property type="entry name" value="DUF465"/>
</dbReference>
<dbReference type="Pfam" id="PF04325">
    <property type="entry name" value="DUF465"/>
    <property type="match status" value="1"/>
</dbReference>
<evidence type="ECO:0000256" key="1">
    <source>
        <dbReference type="SAM" id="MobiDB-lite"/>
    </source>
</evidence>
<dbReference type="RefSeq" id="WP_007002944.1">
    <property type="nucleotide sequence ID" value="NZ_GG770777.1"/>
</dbReference>
<dbReference type="Gene3D" id="6.10.280.50">
    <property type="match status" value="1"/>
</dbReference>
<keyword evidence="3" id="KW-1185">Reference proteome</keyword>
<feature type="compositionally biased region" description="Basic and acidic residues" evidence="1">
    <location>
        <begin position="9"/>
        <end position="26"/>
    </location>
</feature>
<evidence type="ECO:0008006" key="4">
    <source>
        <dbReference type="Google" id="ProtNLM"/>
    </source>
</evidence>